<keyword evidence="2 5" id="KW-0812">Transmembrane</keyword>
<sequence length="225" mass="25119">MSPNRDSSLPTVSYEPLPQNVIVLVPYARRSDRRRSFLLTRCLYGAAAIIFLSAAVFFLYPSDPAVQLARIRLNHIQVKSSPKLTLDLSFSVTIRIRNRDFFSLYYDSLQVSVGYRDRELGLVTSEGERIRARGSSYVNATLDLNGLEVVHDVFYLIQDLAKGVIPFDTVTQVKGDLGLFFFSLPIKAKVSCEVCVDTKNQTIVCQACSPELYGRACGGRPVDPL</sequence>
<name>A0AAN7QPY4_9MYRT</name>
<dbReference type="PANTHER" id="PTHR31234:SF4">
    <property type="entry name" value="EXPRESSED PROTEIN"/>
    <property type="match status" value="1"/>
</dbReference>
<evidence type="ECO:0000256" key="1">
    <source>
        <dbReference type="ARBA" id="ARBA00004167"/>
    </source>
</evidence>
<dbReference type="GO" id="GO:0098542">
    <property type="term" value="P:defense response to other organism"/>
    <property type="evidence" value="ECO:0007669"/>
    <property type="project" value="InterPro"/>
</dbReference>
<protein>
    <recommendedName>
        <fullName evidence="6">Late embryogenesis abundant protein LEA-2 subgroup domain-containing protein</fullName>
    </recommendedName>
</protein>
<keyword evidence="4 5" id="KW-0472">Membrane</keyword>
<dbReference type="Gene3D" id="2.60.40.1820">
    <property type="match status" value="1"/>
</dbReference>
<evidence type="ECO:0000256" key="5">
    <source>
        <dbReference type="SAM" id="Phobius"/>
    </source>
</evidence>
<reference evidence="7 8" key="1">
    <citation type="journal article" date="2023" name="Hortic Res">
        <title>Pangenome of water caltrop reveals structural variations and asymmetric subgenome divergence after allopolyploidization.</title>
        <authorList>
            <person name="Zhang X."/>
            <person name="Chen Y."/>
            <person name="Wang L."/>
            <person name="Yuan Y."/>
            <person name="Fang M."/>
            <person name="Shi L."/>
            <person name="Lu R."/>
            <person name="Comes H.P."/>
            <person name="Ma Y."/>
            <person name="Chen Y."/>
            <person name="Huang G."/>
            <person name="Zhou Y."/>
            <person name="Zheng Z."/>
            <person name="Qiu Y."/>
        </authorList>
    </citation>
    <scope>NUCLEOTIDE SEQUENCE [LARGE SCALE GENOMIC DNA]</scope>
    <source>
        <tissue evidence="7">Roots</tissue>
    </source>
</reference>
<dbReference type="Proteomes" id="UP001345219">
    <property type="component" value="Chromosome 22"/>
</dbReference>
<feature type="transmembrane region" description="Helical" evidence="5">
    <location>
        <begin position="38"/>
        <end position="60"/>
    </location>
</feature>
<evidence type="ECO:0000259" key="6">
    <source>
        <dbReference type="Pfam" id="PF03168"/>
    </source>
</evidence>
<organism evidence="7 8">
    <name type="scientific">Trapa incisa</name>
    <dbReference type="NCBI Taxonomy" id="236973"/>
    <lineage>
        <taxon>Eukaryota</taxon>
        <taxon>Viridiplantae</taxon>
        <taxon>Streptophyta</taxon>
        <taxon>Embryophyta</taxon>
        <taxon>Tracheophyta</taxon>
        <taxon>Spermatophyta</taxon>
        <taxon>Magnoliopsida</taxon>
        <taxon>eudicotyledons</taxon>
        <taxon>Gunneridae</taxon>
        <taxon>Pentapetalae</taxon>
        <taxon>rosids</taxon>
        <taxon>malvids</taxon>
        <taxon>Myrtales</taxon>
        <taxon>Lythraceae</taxon>
        <taxon>Trapa</taxon>
    </lineage>
</organism>
<dbReference type="SUPFAM" id="SSF117070">
    <property type="entry name" value="LEA14-like"/>
    <property type="match status" value="1"/>
</dbReference>
<dbReference type="GO" id="GO:0016020">
    <property type="term" value="C:membrane"/>
    <property type="evidence" value="ECO:0007669"/>
    <property type="project" value="UniProtKB-SubCell"/>
</dbReference>
<accession>A0AAN7QPY4</accession>
<comment type="caution">
    <text evidence="7">The sequence shown here is derived from an EMBL/GenBank/DDBJ whole genome shotgun (WGS) entry which is preliminary data.</text>
</comment>
<gene>
    <name evidence="7" type="ORF">SAY87_029186</name>
</gene>
<proteinExistence type="predicted"/>
<dbReference type="AlphaFoldDB" id="A0AAN7QPY4"/>
<dbReference type="Pfam" id="PF03168">
    <property type="entry name" value="LEA_2"/>
    <property type="match status" value="1"/>
</dbReference>
<keyword evidence="8" id="KW-1185">Reference proteome</keyword>
<comment type="subcellular location">
    <subcellularLocation>
        <location evidence="1">Membrane</location>
        <topology evidence="1">Single-pass membrane protein</topology>
    </subcellularLocation>
</comment>
<dbReference type="InterPro" id="IPR004864">
    <property type="entry name" value="LEA_2"/>
</dbReference>
<evidence type="ECO:0000256" key="3">
    <source>
        <dbReference type="ARBA" id="ARBA00022989"/>
    </source>
</evidence>
<dbReference type="PANTHER" id="PTHR31234">
    <property type="entry name" value="LATE EMBRYOGENESIS ABUNDANT (LEA) HYDROXYPROLINE-RICH GLYCOPROTEIN FAMILY"/>
    <property type="match status" value="1"/>
</dbReference>
<dbReference type="EMBL" id="JAXIOK010000004">
    <property type="protein sequence ID" value="KAK4774167.1"/>
    <property type="molecule type" value="Genomic_DNA"/>
</dbReference>
<feature type="domain" description="Late embryogenesis abundant protein LEA-2 subgroup" evidence="6">
    <location>
        <begin position="93"/>
        <end position="192"/>
    </location>
</feature>
<dbReference type="InterPro" id="IPR044839">
    <property type="entry name" value="NDR1-like"/>
</dbReference>
<evidence type="ECO:0000256" key="2">
    <source>
        <dbReference type="ARBA" id="ARBA00022692"/>
    </source>
</evidence>
<evidence type="ECO:0000313" key="8">
    <source>
        <dbReference type="Proteomes" id="UP001345219"/>
    </source>
</evidence>
<evidence type="ECO:0000256" key="4">
    <source>
        <dbReference type="ARBA" id="ARBA00023136"/>
    </source>
</evidence>
<keyword evidence="3 5" id="KW-1133">Transmembrane helix</keyword>
<evidence type="ECO:0000313" key="7">
    <source>
        <dbReference type="EMBL" id="KAK4774167.1"/>
    </source>
</evidence>